<evidence type="ECO:0008006" key="2">
    <source>
        <dbReference type="Google" id="ProtNLM"/>
    </source>
</evidence>
<dbReference type="InterPro" id="IPR008593">
    <property type="entry name" value="Dam_MeTrfase"/>
</dbReference>
<dbReference type="GO" id="GO:0003677">
    <property type="term" value="F:DNA binding"/>
    <property type="evidence" value="ECO:0007669"/>
    <property type="project" value="InterPro"/>
</dbReference>
<evidence type="ECO:0000313" key="1">
    <source>
        <dbReference type="EMBL" id="KKM95370.1"/>
    </source>
</evidence>
<reference evidence="1" key="1">
    <citation type="journal article" date="2015" name="Nature">
        <title>Complex archaea that bridge the gap between prokaryotes and eukaryotes.</title>
        <authorList>
            <person name="Spang A."/>
            <person name="Saw J.H."/>
            <person name="Jorgensen S.L."/>
            <person name="Zaremba-Niedzwiedzka K."/>
            <person name="Martijn J."/>
            <person name="Lind A.E."/>
            <person name="van Eijk R."/>
            <person name="Schleper C."/>
            <person name="Guy L."/>
            <person name="Ettema T.J."/>
        </authorList>
    </citation>
    <scope>NUCLEOTIDE SEQUENCE</scope>
</reference>
<dbReference type="AlphaFoldDB" id="A0A0F9P2R9"/>
<dbReference type="GO" id="GO:0009307">
    <property type="term" value="P:DNA restriction-modification system"/>
    <property type="evidence" value="ECO:0007669"/>
    <property type="project" value="InterPro"/>
</dbReference>
<dbReference type="GO" id="GO:0009007">
    <property type="term" value="F:site-specific DNA-methyltransferase (adenine-specific) activity"/>
    <property type="evidence" value="ECO:0007669"/>
    <property type="project" value="InterPro"/>
</dbReference>
<dbReference type="EMBL" id="LAZR01006016">
    <property type="protein sequence ID" value="KKM95370.1"/>
    <property type="molecule type" value="Genomic_DNA"/>
</dbReference>
<gene>
    <name evidence="1" type="ORF">LCGC14_1188940</name>
</gene>
<accession>A0A0F9P2R9</accession>
<dbReference type="Pfam" id="PF05869">
    <property type="entry name" value="Dam"/>
    <property type="match status" value="1"/>
</dbReference>
<protein>
    <recommendedName>
        <fullName evidence="2">DNA N-6-adenine-methyltransferase (Dam)</fullName>
    </recommendedName>
</protein>
<sequence length="306" mass="33731">MAELQLVEFDRARLAIEAATSIDEVKEIRDQAEALRLYMRQSQQGLEMQNQCAEIKLRAERRAGEMLADGLQHQGGRPKPLHDERVLLRDHQISEIQSHRWQQVAQVPEEAFDAYIAATRDSDTAELTTAGLLRRPDAALRSSEAVEWYTPPQYIAAVREVLGGIDLDPASSLQANKVVKAKQFCGKDSDGLTCDWPGRVFLNPPYGGASAAFATKLVQQYEAGPTSAAILLVNANSTDAGWFQPLWAYTLCFTNHRIDFVSPAGEGSGSTHGSAFVYFGEDASIFGQVFRRFGPIVQVIMEAKDG</sequence>
<comment type="caution">
    <text evidence="1">The sequence shown here is derived from an EMBL/GenBank/DDBJ whole genome shotgun (WGS) entry which is preliminary data.</text>
</comment>
<name>A0A0F9P2R9_9ZZZZ</name>
<proteinExistence type="predicted"/>
<organism evidence="1">
    <name type="scientific">marine sediment metagenome</name>
    <dbReference type="NCBI Taxonomy" id="412755"/>
    <lineage>
        <taxon>unclassified sequences</taxon>
        <taxon>metagenomes</taxon>
        <taxon>ecological metagenomes</taxon>
    </lineage>
</organism>